<proteinExistence type="predicted"/>
<organism evidence="1 2">
    <name type="scientific">Parachaetomium inaequale</name>
    <dbReference type="NCBI Taxonomy" id="2588326"/>
    <lineage>
        <taxon>Eukaryota</taxon>
        <taxon>Fungi</taxon>
        <taxon>Dikarya</taxon>
        <taxon>Ascomycota</taxon>
        <taxon>Pezizomycotina</taxon>
        <taxon>Sordariomycetes</taxon>
        <taxon>Sordariomycetidae</taxon>
        <taxon>Sordariales</taxon>
        <taxon>Chaetomiaceae</taxon>
        <taxon>Parachaetomium</taxon>
    </lineage>
</organism>
<protein>
    <submittedName>
        <fullName evidence="1">Uncharacterized protein</fullName>
    </submittedName>
</protein>
<evidence type="ECO:0000313" key="1">
    <source>
        <dbReference type="EMBL" id="KAK4039431.1"/>
    </source>
</evidence>
<dbReference type="Proteomes" id="UP001303115">
    <property type="component" value="Unassembled WGS sequence"/>
</dbReference>
<reference evidence="2" key="1">
    <citation type="journal article" date="2023" name="Mol. Phylogenet. Evol.">
        <title>Genome-scale phylogeny and comparative genomics of the fungal order Sordariales.</title>
        <authorList>
            <person name="Hensen N."/>
            <person name="Bonometti L."/>
            <person name="Westerberg I."/>
            <person name="Brannstrom I.O."/>
            <person name="Guillou S."/>
            <person name="Cros-Aarteil S."/>
            <person name="Calhoun S."/>
            <person name="Haridas S."/>
            <person name="Kuo A."/>
            <person name="Mondo S."/>
            <person name="Pangilinan J."/>
            <person name="Riley R."/>
            <person name="LaButti K."/>
            <person name="Andreopoulos B."/>
            <person name="Lipzen A."/>
            <person name="Chen C."/>
            <person name="Yan M."/>
            <person name="Daum C."/>
            <person name="Ng V."/>
            <person name="Clum A."/>
            <person name="Steindorff A."/>
            <person name="Ohm R.A."/>
            <person name="Martin F."/>
            <person name="Silar P."/>
            <person name="Natvig D.O."/>
            <person name="Lalanne C."/>
            <person name="Gautier V."/>
            <person name="Ament-Velasquez S.L."/>
            <person name="Kruys A."/>
            <person name="Hutchinson M.I."/>
            <person name="Powell A.J."/>
            <person name="Barry K."/>
            <person name="Miller A.N."/>
            <person name="Grigoriev I.V."/>
            <person name="Debuchy R."/>
            <person name="Gladieux P."/>
            <person name="Hiltunen Thoren M."/>
            <person name="Johannesson H."/>
        </authorList>
    </citation>
    <scope>NUCLEOTIDE SEQUENCE [LARGE SCALE GENOMIC DNA]</scope>
    <source>
        <strain evidence="2">CBS 284.82</strain>
    </source>
</reference>
<evidence type="ECO:0000313" key="2">
    <source>
        <dbReference type="Proteomes" id="UP001303115"/>
    </source>
</evidence>
<dbReference type="AlphaFoldDB" id="A0AAN6PEI4"/>
<sequence length="437" mass="48558">MDYLSLAQYTPELEHANSIAASFEAFDASSLSGTTQVDHATYRPHVPRIRSQLTSAAEIHALGPADSVPSYEFFFIYKHLVHDEDAPVPEDANKLRVSRSSFEALATRLRIPPAFVFALSRHYLPNGRGSRKLRLSDGSVAFDFWYFLPIRVQVKVTSRQGKAAASEPDDGERPGQMNPFHRLHLPAVKLSILRSCVAVFSRVQPGARKVTFMAVDFMHGRWPSVALEPQQRIDEVMQRAGGSLDGDGHFAHLVYLSSAVRWWTNALNSVNEQLIAHELRLTTALGGHDGALPPLETELTNISRALHSIAAHLHRYLSELRSVQSIAADLLSHYECVHADRPTTEADRDRFGDASRSTCQVLSQIEATHDFAKELEKKTQNILALLFNRIQIDSAKASHTLAEEMKRDSVVMRSIAIVTMFFLPGATFAVSSDARGP</sequence>
<gene>
    <name evidence="1" type="ORF">C8A01DRAFT_36555</name>
</gene>
<accession>A0AAN6PEI4</accession>
<comment type="caution">
    <text evidence="1">The sequence shown here is derived from an EMBL/GenBank/DDBJ whole genome shotgun (WGS) entry which is preliminary data.</text>
</comment>
<keyword evidence="2" id="KW-1185">Reference proteome</keyword>
<name>A0AAN6PEI4_9PEZI</name>
<dbReference type="EMBL" id="MU854400">
    <property type="protein sequence ID" value="KAK4039431.1"/>
    <property type="molecule type" value="Genomic_DNA"/>
</dbReference>